<dbReference type="InterPro" id="IPR013785">
    <property type="entry name" value="Aldolase_TIM"/>
</dbReference>
<evidence type="ECO:0000256" key="6">
    <source>
        <dbReference type="ARBA" id="ARBA00011738"/>
    </source>
</evidence>
<keyword evidence="12 14" id="KW-0560">Oxidoreductase</keyword>
<evidence type="ECO:0000256" key="7">
    <source>
        <dbReference type="ARBA" id="ARBA00011911"/>
    </source>
</evidence>
<dbReference type="PIRSF" id="PIRSF000164">
    <property type="entry name" value="DHO_oxidase"/>
    <property type="match status" value="1"/>
</dbReference>
<comment type="similarity">
    <text evidence="5">Belongs to the dihydroorotate dehydrogenase family. Type 1 subfamily.</text>
</comment>
<comment type="subunit">
    <text evidence="6">Homodimer.</text>
</comment>
<evidence type="ECO:0000256" key="9">
    <source>
        <dbReference type="ARBA" id="ARBA00022630"/>
    </source>
</evidence>
<evidence type="ECO:0000256" key="11">
    <source>
        <dbReference type="ARBA" id="ARBA00022975"/>
    </source>
</evidence>
<evidence type="ECO:0000256" key="2">
    <source>
        <dbReference type="ARBA" id="ARBA00001917"/>
    </source>
</evidence>
<feature type="domain" description="Dihydroorotate dehydrogenase catalytic" evidence="13">
    <location>
        <begin position="5"/>
        <end position="293"/>
    </location>
</feature>
<comment type="pathway">
    <text evidence="4">Pyrimidine metabolism; UMP biosynthesis via de novo pathway.</text>
</comment>
<dbReference type="NCBIfam" id="NF002702">
    <property type="entry name" value="PRK02506.1"/>
    <property type="match status" value="1"/>
</dbReference>
<evidence type="ECO:0000256" key="12">
    <source>
        <dbReference type="ARBA" id="ARBA00023002"/>
    </source>
</evidence>
<keyword evidence="11" id="KW-0665">Pyrimidine biosynthesis</keyword>
<comment type="subcellular location">
    <subcellularLocation>
        <location evidence="3">Cytoplasm</location>
    </subcellularLocation>
</comment>
<dbReference type="InterPro" id="IPR050074">
    <property type="entry name" value="DHO_dehydrogenase"/>
</dbReference>
<dbReference type="Proteomes" id="UP001377804">
    <property type="component" value="Unassembled WGS sequence"/>
</dbReference>
<evidence type="ECO:0000313" key="14">
    <source>
        <dbReference type="EMBL" id="MEJ6348888.1"/>
    </source>
</evidence>
<evidence type="ECO:0000256" key="5">
    <source>
        <dbReference type="ARBA" id="ARBA00008008"/>
    </source>
</evidence>
<dbReference type="PANTHER" id="PTHR48109:SF1">
    <property type="entry name" value="DIHYDROOROTATE DEHYDROGENASE (FUMARATE)"/>
    <property type="match status" value="1"/>
</dbReference>
<dbReference type="Pfam" id="PF01180">
    <property type="entry name" value="DHO_dh"/>
    <property type="match status" value="1"/>
</dbReference>
<dbReference type="InterPro" id="IPR001295">
    <property type="entry name" value="Dihydroorotate_DH_CS"/>
</dbReference>
<proteinExistence type="inferred from homology"/>
<sequence>MTNRLHATIADINFEGVLANASGVHCQTKEELDELLASPYVATAVTKSSTKEVRTGNPRPSYYEFEQGSINSMGLPNNGFDYYLDYVSQDHTQKPVILSVASLSMAEGIELLKRVQDSDFQGITEFNLSCPNVVGKPQVAYDFETTHQILTEVFKFFKKPLGVKLPPYFDFAHFDQMADILNQFPLSHINSVNSIGNGLYVDIETESSVIKPKKGFGGLGGAMILPTALANVRAFRERLNPEIKIIGTGGVISGEEVFAHILCGADLVSIGTELQRQGIGLFEKLQQELLTIMDEKGYQSVEYFKNCLKNLN</sequence>
<keyword evidence="9" id="KW-0285">Flavoprotein</keyword>
<dbReference type="GO" id="GO:1990663">
    <property type="term" value="F:dihydroorotate dehydrogenase (fumarate) activity"/>
    <property type="evidence" value="ECO:0007669"/>
    <property type="project" value="UniProtKB-EC"/>
</dbReference>
<comment type="caution">
    <text evidence="14">The sequence shown here is derived from an EMBL/GenBank/DDBJ whole genome shotgun (WGS) entry which is preliminary data.</text>
</comment>
<organism evidence="14 15">
    <name type="scientific">Holzapfeliella saturejae</name>
    <dbReference type="NCBI Taxonomy" id="3082953"/>
    <lineage>
        <taxon>Bacteria</taxon>
        <taxon>Bacillati</taxon>
        <taxon>Bacillota</taxon>
        <taxon>Bacilli</taxon>
        <taxon>Lactobacillales</taxon>
        <taxon>Lactobacillaceae</taxon>
        <taxon>Holzapfeliella</taxon>
    </lineage>
</organism>
<evidence type="ECO:0000256" key="1">
    <source>
        <dbReference type="ARBA" id="ARBA00001694"/>
    </source>
</evidence>
<dbReference type="InterPro" id="IPR033886">
    <property type="entry name" value="DHOD_1A"/>
</dbReference>
<comment type="catalytic activity">
    <reaction evidence="1">
        <text>(S)-dihydroorotate + fumarate = orotate + succinate</text>
        <dbReference type="Rhea" id="RHEA:30059"/>
        <dbReference type="ChEBI" id="CHEBI:29806"/>
        <dbReference type="ChEBI" id="CHEBI:30031"/>
        <dbReference type="ChEBI" id="CHEBI:30839"/>
        <dbReference type="ChEBI" id="CHEBI:30864"/>
        <dbReference type="EC" id="1.3.98.1"/>
    </reaction>
</comment>
<dbReference type="EMBL" id="JAWMWG010000004">
    <property type="protein sequence ID" value="MEJ6348888.1"/>
    <property type="molecule type" value="Genomic_DNA"/>
</dbReference>
<accession>A0ABU8SIZ9</accession>
<dbReference type="Gene3D" id="2.30.26.10">
    <property type="entry name" value="Dihydroorotate Dehydrogenase A, chain A, domain 2"/>
    <property type="match status" value="1"/>
</dbReference>
<dbReference type="CDD" id="cd04741">
    <property type="entry name" value="DHOD_1A_like"/>
    <property type="match status" value="1"/>
</dbReference>
<evidence type="ECO:0000256" key="3">
    <source>
        <dbReference type="ARBA" id="ARBA00004496"/>
    </source>
</evidence>
<evidence type="ECO:0000256" key="8">
    <source>
        <dbReference type="ARBA" id="ARBA00022490"/>
    </source>
</evidence>
<dbReference type="InterPro" id="IPR023359">
    <property type="entry name" value="Dihydro_DH_chainA_dom2"/>
</dbReference>
<keyword evidence="15" id="KW-1185">Reference proteome</keyword>
<gene>
    <name evidence="14" type="ORF">R4Y45_06610</name>
</gene>
<dbReference type="PROSITE" id="PS00912">
    <property type="entry name" value="DHODEHASE_2"/>
    <property type="match status" value="1"/>
</dbReference>
<dbReference type="PANTHER" id="PTHR48109">
    <property type="entry name" value="DIHYDROOROTATE DEHYDROGENASE (QUINONE), MITOCHONDRIAL-RELATED"/>
    <property type="match status" value="1"/>
</dbReference>
<protein>
    <recommendedName>
        <fullName evidence="7">dihydroorotate oxidase (fumarate)</fullName>
        <ecNumber evidence="7">1.3.98.1</ecNumber>
    </recommendedName>
</protein>
<evidence type="ECO:0000313" key="15">
    <source>
        <dbReference type="Proteomes" id="UP001377804"/>
    </source>
</evidence>
<dbReference type="SUPFAM" id="SSF51395">
    <property type="entry name" value="FMN-linked oxidoreductases"/>
    <property type="match status" value="1"/>
</dbReference>
<evidence type="ECO:0000256" key="4">
    <source>
        <dbReference type="ARBA" id="ARBA00004725"/>
    </source>
</evidence>
<dbReference type="InterPro" id="IPR012135">
    <property type="entry name" value="Dihydroorotate_DH_1_2"/>
</dbReference>
<evidence type="ECO:0000256" key="10">
    <source>
        <dbReference type="ARBA" id="ARBA00022643"/>
    </source>
</evidence>
<dbReference type="EC" id="1.3.98.1" evidence="7"/>
<name>A0ABU8SIZ9_9LACO</name>
<evidence type="ECO:0000259" key="13">
    <source>
        <dbReference type="Pfam" id="PF01180"/>
    </source>
</evidence>
<keyword evidence="10" id="KW-0288">FMN</keyword>
<dbReference type="Gene3D" id="3.20.20.70">
    <property type="entry name" value="Aldolase class I"/>
    <property type="match status" value="1"/>
</dbReference>
<dbReference type="RefSeq" id="WP_339970388.1">
    <property type="nucleotide sequence ID" value="NZ_JAWMWG010000004.1"/>
</dbReference>
<reference evidence="14 15" key="1">
    <citation type="submission" date="2023-10" db="EMBL/GenBank/DDBJ databases">
        <title>Holzapfeliella saturejae sp. nov. isolated from Satureja montana flowers.</title>
        <authorList>
            <person name="Alcantara C."/>
            <person name="Zuniga M."/>
            <person name="Landete J.M."/>
            <person name="Monedero V."/>
        </authorList>
    </citation>
    <scope>NUCLEOTIDE SEQUENCE [LARGE SCALE GENOMIC DNA]</scope>
    <source>
        <strain evidence="14 15">He02</strain>
    </source>
</reference>
<comment type="cofactor">
    <cofactor evidence="2">
        <name>FMN</name>
        <dbReference type="ChEBI" id="CHEBI:58210"/>
    </cofactor>
</comment>
<dbReference type="InterPro" id="IPR005720">
    <property type="entry name" value="Dihydroorotate_DH_cat"/>
</dbReference>
<keyword evidence="8" id="KW-0963">Cytoplasm</keyword>